<sequence>MAFKTIATLVALAVGASAQTPIAPAVQESVLLVLATALPSNSVSYALASQSAFAAEMASSLAAGNPPSWYQALPSDVKNLLPVLYPGTTEASATPSTTASSTAAYTPAITSGGSSSGYPTTANSTVSVKSATLSASGSKVASASGPAFTGGATYPTAAIGASVGAALGFLGMLAL</sequence>
<dbReference type="AlphaFoldDB" id="A0A9P4G896"/>
<feature type="chain" id="PRO_5040490258" evidence="1">
    <location>
        <begin position="19"/>
        <end position="175"/>
    </location>
</feature>
<dbReference type="OrthoDB" id="5419608at2759"/>
<keyword evidence="3" id="KW-1185">Reference proteome</keyword>
<proteinExistence type="predicted"/>
<gene>
    <name evidence="2" type="ORF">K460DRAFT_389434</name>
</gene>
<evidence type="ECO:0000256" key="1">
    <source>
        <dbReference type="SAM" id="SignalP"/>
    </source>
</evidence>
<organism evidence="2 3">
    <name type="scientific">Cucurbitaria berberidis CBS 394.84</name>
    <dbReference type="NCBI Taxonomy" id="1168544"/>
    <lineage>
        <taxon>Eukaryota</taxon>
        <taxon>Fungi</taxon>
        <taxon>Dikarya</taxon>
        <taxon>Ascomycota</taxon>
        <taxon>Pezizomycotina</taxon>
        <taxon>Dothideomycetes</taxon>
        <taxon>Pleosporomycetidae</taxon>
        <taxon>Pleosporales</taxon>
        <taxon>Pleosporineae</taxon>
        <taxon>Cucurbitariaceae</taxon>
        <taxon>Cucurbitaria</taxon>
    </lineage>
</organism>
<dbReference type="EMBL" id="ML976619">
    <property type="protein sequence ID" value="KAF1840903.1"/>
    <property type="molecule type" value="Genomic_DNA"/>
</dbReference>
<evidence type="ECO:0000313" key="3">
    <source>
        <dbReference type="Proteomes" id="UP000800039"/>
    </source>
</evidence>
<protein>
    <submittedName>
        <fullName evidence="2">Uncharacterized protein</fullName>
    </submittedName>
</protein>
<accession>A0A9P4G896</accession>
<reference evidence="2" key="1">
    <citation type="submission" date="2020-01" db="EMBL/GenBank/DDBJ databases">
        <authorList>
            <consortium name="DOE Joint Genome Institute"/>
            <person name="Haridas S."/>
            <person name="Albert R."/>
            <person name="Binder M."/>
            <person name="Bloem J."/>
            <person name="Labutti K."/>
            <person name="Salamov A."/>
            <person name="Andreopoulos B."/>
            <person name="Baker S.E."/>
            <person name="Barry K."/>
            <person name="Bills G."/>
            <person name="Bluhm B.H."/>
            <person name="Cannon C."/>
            <person name="Castanera R."/>
            <person name="Culley D.E."/>
            <person name="Daum C."/>
            <person name="Ezra D."/>
            <person name="Gonzalez J.B."/>
            <person name="Henrissat B."/>
            <person name="Kuo A."/>
            <person name="Liang C."/>
            <person name="Lipzen A."/>
            <person name="Lutzoni F."/>
            <person name="Magnuson J."/>
            <person name="Mondo S."/>
            <person name="Nolan M."/>
            <person name="Ohm R."/>
            <person name="Pangilinan J."/>
            <person name="Park H.-J."/>
            <person name="Ramirez L."/>
            <person name="Alfaro M."/>
            <person name="Sun H."/>
            <person name="Tritt A."/>
            <person name="Yoshinaga Y."/>
            <person name="Zwiers L.-H."/>
            <person name="Turgeon B.G."/>
            <person name="Goodwin S.B."/>
            <person name="Spatafora J.W."/>
            <person name="Crous P.W."/>
            <person name="Grigoriev I.V."/>
        </authorList>
    </citation>
    <scope>NUCLEOTIDE SEQUENCE</scope>
    <source>
        <strain evidence="2">CBS 394.84</strain>
    </source>
</reference>
<comment type="caution">
    <text evidence="2">The sequence shown here is derived from an EMBL/GenBank/DDBJ whole genome shotgun (WGS) entry which is preliminary data.</text>
</comment>
<dbReference type="RefSeq" id="XP_040783466.1">
    <property type="nucleotide sequence ID" value="XM_040935739.1"/>
</dbReference>
<evidence type="ECO:0000313" key="2">
    <source>
        <dbReference type="EMBL" id="KAF1840903.1"/>
    </source>
</evidence>
<dbReference type="Proteomes" id="UP000800039">
    <property type="component" value="Unassembled WGS sequence"/>
</dbReference>
<name>A0A9P4G896_9PLEO</name>
<keyword evidence="1" id="KW-0732">Signal</keyword>
<dbReference type="GeneID" id="63852990"/>
<feature type="signal peptide" evidence="1">
    <location>
        <begin position="1"/>
        <end position="18"/>
    </location>
</feature>